<proteinExistence type="predicted"/>
<evidence type="ECO:0000313" key="2">
    <source>
        <dbReference type="Proteomes" id="UP000019443"/>
    </source>
</evidence>
<dbReference type="AlphaFoldDB" id="W6RC48"/>
<reference evidence="1" key="1">
    <citation type="submission" date="2013-11" db="EMBL/GenBank/DDBJ databases">
        <title>Draft genome sequence of the broad-host-range Rhizobium sp. LPU83 strain, a member of the low-genetic diversity Oregon-like Rhizobium sp. group.</title>
        <authorList>
            <person name="Wibberg D."/>
            <person name="Puehler A."/>
            <person name="Schlueter A."/>
        </authorList>
    </citation>
    <scope>NUCLEOTIDE SEQUENCE [LARGE SCALE GENOMIC DNA]</scope>
    <source>
        <strain evidence="1">LPU83</strain>
    </source>
</reference>
<keyword evidence="2" id="KW-1185">Reference proteome</keyword>
<accession>W6RC48</accession>
<dbReference type="Proteomes" id="UP000019443">
    <property type="component" value="Chromosome"/>
</dbReference>
<name>W6RC48_9HYPH</name>
<dbReference type="EMBL" id="HG916852">
    <property type="protein sequence ID" value="CDM56268.1"/>
    <property type="molecule type" value="Genomic_DNA"/>
</dbReference>
<dbReference type="KEGG" id="rhl:LPU83_0586"/>
<gene>
    <name evidence="1" type="ORF">LPU83_0586</name>
</gene>
<evidence type="ECO:0000313" key="1">
    <source>
        <dbReference type="EMBL" id="CDM56268.1"/>
    </source>
</evidence>
<dbReference type="PATRIC" id="fig|348824.6.peg.627"/>
<dbReference type="HOGENOM" id="CLU_2603613_0_0_5"/>
<dbReference type="RefSeq" id="WP_024318367.1">
    <property type="nucleotide sequence ID" value="NZ_ATTO01000085.1"/>
</dbReference>
<organism evidence="1 2">
    <name type="scientific">Rhizobium favelukesii</name>
    <dbReference type="NCBI Taxonomy" id="348824"/>
    <lineage>
        <taxon>Bacteria</taxon>
        <taxon>Pseudomonadati</taxon>
        <taxon>Pseudomonadota</taxon>
        <taxon>Alphaproteobacteria</taxon>
        <taxon>Hyphomicrobiales</taxon>
        <taxon>Rhizobiaceae</taxon>
        <taxon>Rhizobium/Agrobacterium group</taxon>
        <taxon>Rhizobium</taxon>
    </lineage>
</organism>
<sequence length="79" mass="9075">MKATTEEQLEAWETFRLAKIKADKTLDFRDGRTAAIAWNHFANMFIGEKPVTPTDFLLHRKIAIFPVHKTRAPGGHLDR</sequence>
<dbReference type="eggNOG" id="ENOG50312XB">
    <property type="taxonomic scope" value="Bacteria"/>
</dbReference>
<protein>
    <submittedName>
        <fullName evidence="1">Uncharacterized protein</fullName>
    </submittedName>
</protein>